<reference evidence="1" key="2">
    <citation type="submission" date="2025-09" db="UniProtKB">
        <authorList>
            <consortium name="Ensembl"/>
        </authorList>
    </citation>
    <scope>IDENTIFICATION</scope>
</reference>
<reference evidence="1" key="1">
    <citation type="submission" date="2025-08" db="UniProtKB">
        <authorList>
            <consortium name="Ensembl"/>
        </authorList>
    </citation>
    <scope>IDENTIFICATION</scope>
</reference>
<accession>A0A8C7BM88</accession>
<name>A0A8C7BM88_NEOVI</name>
<dbReference type="Ensembl" id="ENSNVIT00000030629.1">
    <property type="protein sequence ID" value="ENSNVIP00000026405.1"/>
    <property type="gene ID" value="ENSNVIG00000020428.1"/>
</dbReference>
<dbReference type="Proteomes" id="UP000694425">
    <property type="component" value="Unplaced"/>
</dbReference>
<protein>
    <submittedName>
        <fullName evidence="1">Uncharacterized protein</fullName>
    </submittedName>
</protein>
<sequence>MTPFRSGFHTWFCIPELHQNPHQPRNRERLAKWLATVSLSVTLASLACRPSSCPNISNGRHRNPAGWPGLVGRGLLGWWGPNQAEDLILTKCQERKLVPY</sequence>
<keyword evidence="2" id="KW-1185">Reference proteome</keyword>
<organism evidence="1 2">
    <name type="scientific">Neovison vison</name>
    <name type="common">American mink</name>
    <name type="synonym">Mustela vison</name>
    <dbReference type="NCBI Taxonomy" id="452646"/>
    <lineage>
        <taxon>Eukaryota</taxon>
        <taxon>Metazoa</taxon>
        <taxon>Chordata</taxon>
        <taxon>Craniata</taxon>
        <taxon>Vertebrata</taxon>
        <taxon>Euteleostomi</taxon>
        <taxon>Mammalia</taxon>
        <taxon>Eutheria</taxon>
        <taxon>Laurasiatheria</taxon>
        <taxon>Carnivora</taxon>
        <taxon>Caniformia</taxon>
        <taxon>Musteloidea</taxon>
        <taxon>Mustelidae</taxon>
        <taxon>Mustelinae</taxon>
        <taxon>Neogale</taxon>
    </lineage>
</organism>
<proteinExistence type="predicted"/>
<evidence type="ECO:0000313" key="1">
    <source>
        <dbReference type="Ensembl" id="ENSNVIP00000026405.1"/>
    </source>
</evidence>
<dbReference type="GeneTree" id="ENSGT00950000185246"/>
<evidence type="ECO:0000313" key="2">
    <source>
        <dbReference type="Proteomes" id="UP000694425"/>
    </source>
</evidence>
<dbReference type="AlphaFoldDB" id="A0A8C7BM88"/>